<protein>
    <submittedName>
        <fullName evidence="3">Aldo/keto reductase</fullName>
    </submittedName>
</protein>
<dbReference type="EMBL" id="KV744991">
    <property type="protein sequence ID" value="OCK79706.1"/>
    <property type="molecule type" value="Genomic_DNA"/>
</dbReference>
<evidence type="ECO:0000313" key="4">
    <source>
        <dbReference type="Proteomes" id="UP000250266"/>
    </source>
</evidence>
<dbReference type="InterPro" id="IPR050791">
    <property type="entry name" value="Aldo-Keto_reductase"/>
</dbReference>
<dbReference type="Gene3D" id="3.20.20.100">
    <property type="entry name" value="NADP-dependent oxidoreductase domain"/>
    <property type="match status" value="1"/>
</dbReference>
<dbReference type="InterPro" id="IPR023210">
    <property type="entry name" value="NADP_OxRdtase_dom"/>
</dbReference>
<dbReference type="OrthoDB" id="37537at2759"/>
<dbReference type="AlphaFoldDB" id="A0A8E2E9P1"/>
<gene>
    <name evidence="3" type="ORF">K432DRAFT_435180</name>
</gene>
<name>A0A8E2E9P1_9PEZI</name>
<evidence type="ECO:0000259" key="2">
    <source>
        <dbReference type="Pfam" id="PF00248"/>
    </source>
</evidence>
<accession>A0A8E2E9P1</accession>
<dbReference type="SUPFAM" id="SSF51430">
    <property type="entry name" value="NAD(P)-linked oxidoreductase"/>
    <property type="match status" value="1"/>
</dbReference>
<dbReference type="GO" id="GO:0016491">
    <property type="term" value="F:oxidoreductase activity"/>
    <property type="evidence" value="ECO:0007669"/>
    <property type="project" value="UniProtKB-KW"/>
</dbReference>
<organism evidence="3 4">
    <name type="scientific">Lepidopterella palustris CBS 459.81</name>
    <dbReference type="NCBI Taxonomy" id="1314670"/>
    <lineage>
        <taxon>Eukaryota</taxon>
        <taxon>Fungi</taxon>
        <taxon>Dikarya</taxon>
        <taxon>Ascomycota</taxon>
        <taxon>Pezizomycotina</taxon>
        <taxon>Dothideomycetes</taxon>
        <taxon>Pleosporomycetidae</taxon>
        <taxon>Mytilinidiales</taxon>
        <taxon>Argynnaceae</taxon>
        <taxon>Lepidopterella</taxon>
    </lineage>
</organism>
<dbReference type="PANTHER" id="PTHR43625:SF78">
    <property type="entry name" value="PYRIDOXAL REDUCTASE-RELATED"/>
    <property type="match status" value="1"/>
</dbReference>
<evidence type="ECO:0000313" key="3">
    <source>
        <dbReference type="EMBL" id="OCK79706.1"/>
    </source>
</evidence>
<dbReference type="Pfam" id="PF00248">
    <property type="entry name" value="Aldo_ket_red"/>
    <property type="match status" value="1"/>
</dbReference>
<dbReference type="PANTHER" id="PTHR43625">
    <property type="entry name" value="AFLATOXIN B1 ALDEHYDE REDUCTASE"/>
    <property type="match status" value="1"/>
</dbReference>
<evidence type="ECO:0000256" key="1">
    <source>
        <dbReference type="ARBA" id="ARBA00023002"/>
    </source>
</evidence>
<keyword evidence="4" id="KW-1185">Reference proteome</keyword>
<dbReference type="GO" id="GO:0005737">
    <property type="term" value="C:cytoplasm"/>
    <property type="evidence" value="ECO:0007669"/>
    <property type="project" value="TreeGrafter"/>
</dbReference>
<keyword evidence="1" id="KW-0560">Oxidoreductase</keyword>
<dbReference type="Proteomes" id="UP000250266">
    <property type="component" value="Unassembled WGS sequence"/>
</dbReference>
<feature type="domain" description="NADP-dependent oxidoreductase" evidence="2">
    <location>
        <begin position="94"/>
        <end position="248"/>
    </location>
</feature>
<reference evidence="3 4" key="1">
    <citation type="journal article" date="2016" name="Nat. Commun.">
        <title>Ectomycorrhizal ecology is imprinted in the genome of the dominant symbiotic fungus Cenococcum geophilum.</title>
        <authorList>
            <consortium name="DOE Joint Genome Institute"/>
            <person name="Peter M."/>
            <person name="Kohler A."/>
            <person name="Ohm R.A."/>
            <person name="Kuo A."/>
            <person name="Krutzmann J."/>
            <person name="Morin E."/>
            <person name="Arend M."/>
            <person name="Barry K.W."/>
            <person name="Binder M."/>
            <person name="Choi C."/>
            <person name="Clum A."/>
            <person name="Copeland A."/>
            <person name="Grisel N."/>
            <person name="Haridas S."/>
            <person name="Kipfer T."/>
            <person name="LaButti K."/>
            <person name="Lindquist E."/>
            <person name="Lipzen A."/>
            <person name="Maire R."/>
            <person name="Meier B."/>
            <person name="Mihaltcheva S."/>
            <person name="Molinier V."/>
            <person name="Murat C."/>
            <person name="Poggeler S."/>
            <person name="Quandt C.A."/>
            <person name="Sperisen C."/>
            <person name="Tritt A."/>
            <person name="Tisserant E."/>
            <person name="Crous P.W."/>
            <person name="Henrissat B."/>
            <person name="Nehls U."/>
            <person name="Egli S."/>
            <person name="Spatafora J.W."/>
            <person name="Grigoriev I.V."/>
            <person name="Martin F.M."/>
        </authorList>
    </citation>
    <scope>NUCLEOTIDE SEQUENCE [LARGE SCALE GENOMIC DNA]</scope>
    <source>
        <strain evidence="3 4">CBS 459.81</strain>
    </source>
</reference>
<sequence length="279" mass="31044">MVVVCNREVSEVSYGMHTLTRAGFPPLNSKFSADPPTPQAGLHYGTEEYNSLQLVKEYFTRYAEHANRAVLSVEGGYNPRTSTSDCSGEISARHINVFEPARLDPNVPIEDIIDHLAIFVELDYIEEIGLTEVSATTIRKAHRMCSIAAVKIKLSLFCTDVLTNGIMNTCKELGIPLTDAIEPRQQLQEGDWRLNLPRFDASAWGANSRLAEAIKSMAERKGWVTRQLALVWVKKMGAFPIPGSRRPSDEDMAEIASVLGNQKVMGERFCGKNELLLNM</sequence>
<proteinExistence type="predicted"/>
<dbReference type="InterPro" id="IPR036812">
    <property type="entry name" value="NAD(P)_OxRdtase_dom_sf"/>
</dbReference>